<comment type="similarity">
    <text evidence="1 8">Belongs to the tannase family.</text>
</comment>
<evidence type="ECO:0000256" key="2">
    <source>
        <dbReference type="ARBA" id="ARBA00022487"/>
    </source>
</evidence>
<evidence type="ECO:0000256" key="4">
    <source>
        <dbReference type="ARBA" id="ARBA00022729"/>
    </source>
</evidence>
<dbReference type="PANTHER" id="PTHR33938:SF16">
    <property type="entry name" value="CARBOXYLIC ESTER HYDROLASE"/>
    <property type="match status" value="1"/>
</dbReference>
<sequence length="602" mass="65598">MEYKQALPTSAACGSGQVTHPIQLDNHKQAKMPSFRTFAATVLPVVAQALTLDDICTTEFTTAALPAVGFYPGITIDATSVSTEATYNVTVESEWYPTSTINYCNVTFAYSHDAIEGDLVHVSYWLPAPDQFNNRYVSTGGGGLAINSQSQFIPTGIIVGAVSGITDGGFGDFNTQWDAAFLESNGTINWEATYMFGFQAHHELATLGKQFTKNLYDVKSCTKLFAYYQGCSEGGREGWSQAQRYAEQFDGYAIGAPAFRYGQQQVNHLTSNVIEQTLNYYPPTCELDKIVNLTIAACDTLDGKADGVISRSDLCKLTFDVNSTIGEAYTCEASAGNPIFGQPTTPAQSGVVTAEGAAVASAILAGLHDSEGRFVYLSYQPGATFEDAATAYNETTDSWGLSISGLGGEWVAKFLELRNVSTLESLDGYTYDTLKDLMIEGYDRYYDVLQTTYTNISSLDTAGTKILHIHGEQDNSIPTGSSVRYYDSVRTALYPSLGYNESTEALDDFYRLFLVPGGAHCGANSFQPNGGWPQTTLQTIIDWVEKGIAPDTLANAGTTVDSICKWPMRPLWDAEGTLTCEYDQASIDSWTYDFNAYDFYLD</sequence>
<dbReference type="InterPro" id="IPR029058">
    <property type="entry name" value="AB_hydrolase_fold"/>
</dbReference>
<evidence type="ECO:0000256" key="1">
    <source>
        <dbReference type="ARBA" id="ARBA00006249"/>
    </source>
</evidence>
<dbReference type="Pfam" id="PF07519">
    <property type="entry name" value="Tannase"/>
    <property type="match status" value="1"/>
</dbReference>
<gene>
    <name evidence="9" type="ORF">BKA67DRAFT_573959</name>
</gene>
<evidence type="ECO:0000256" key="6">
    <source>
        <dbReference type="ARBA" id="ARBA00022837"/>
    </source>
</evidence>
<evidence type="ECO:0000256" key="3">
    <source>
        <dbReference type="ARBA" id="ARBA00022723"/>
    </source>
</evidence>
<comment type="caution">
    <text evidence="9">The sequence shown here is derived from an EMBL/GenBank/DDBJ whole genome shotgun (WGS) entry which is preliminary data.</text>
</comment>
<dbReference type="InterPro" id="IPR011118">
    <property type="entry name" value="Tannase/feruloyl_esterase"/>
</dbReference>
<keyword evidence="10" id="KW-1185">Reference proteome</keyword>
<keyword evidence="6" id="KW-0106">Calcium</keyword>
<evidence type="ECO:0000256" key="7">
    <source>
        <dbReference type="ARBA" id="ARBA00023157"/>
    </source>
</evidence>
<dbReference type="SUPFAM" id="SSF53474">
    <property type="entry name" value="alpha/beta-Hydrolases"/>
    <property type="match status" value="1"/>
</dbReference>
<proteinExistence type="inferred from homology"/>
<evidence type="ECO:0000256" key="8">
    <source>
        <dbReference type="RuleBase" id="RU361238"/>
    </source>
</evidence>
<keyword evidence="5 8" id="KW-0378">Hydrolase</keyword>
<dbReference type="OrthoDB" id="3039123at2759"/>
<keyword evidence="7" id="KW-1015">Disulfide bond</keyword>
<reference evidence="9" key="1">
    <citation type="journal article" date="2021" name="Nat. Commun.">
        <title>Genetic determinants of endophytism in the Arabidopsis root mycobiome.</title>
        <authorList>
            <person name="Mesny F."/>
            <person name="Miyauchi S."/>
            <person name="Thiergart T."/>
            <person name="Pickel B."/>
            <person name="Atanasova L."/>
            <person name="Karlsson M."/>
            <person name="Huettel B."/>
            <person name="Barry K.W."/>
            <person name="Haridas S."/>
            <person name="Chen C."/>
            <person name="Bauer D."/>
            <person name="Andreopoulos W."/>
            <person name="Pangilinan J."/>
            <person name="LaButti K."/>
            <person name="Riley R."/>
            <person name="Lipzen A."/>
            <person name="Clum A."/>
            <person name="Drula E."/>
            <person name="Henrissat B."/>
            <person name="Kohler A."/>
            <person name="Grigoriev I.V."/>
            <person name="Martin F.M."/>
            <person name="Hacquard S."/>
        </authorList>
    </citation>
    <scope>NUCLEOTIDE SEQUENCE</scope>
    <source>
        <strain evidence="9">MPI-SDFR-AT-0073</strain>
    </source>
</reference>
<organism evidence="9 10">
    <name type="scientific">Truncatella angustata</name>
    <dbReference type="NCBI Taxonomy" id="152316"/>
    <lineage>
        <taxon>Eukaryota</taxon>
        <taxon>Fungi</taxon>
        <taxon>Dikarya</taxon>
        <taxon>Ascomycota</taxon>
        <taxon>Pezizomycotina</taxon>
        <taxon>Sordariomycetes</taxon>
        <taxon>Xylariomycetidae</taxon>
        <taxon>Amphisphaeriales</taxon>
        <taxon>Sporocadaceae</taxon>
        <taxon>Truncatella</taxon>
    </lineage>
</organism>
<dbReference type="GeneID" id="70132277"/>
<keyword evidence="4" id="KW-0732">Signal</keyword>
<evidence type="ECO:0000313" key="10">
    <source>
        <dbReference type="Proteomes" id="UP000758603"/>
    </source>
</evidence>
<accession>A0A9P8UHX7</accession>
<keyword evidence="3" id="KW-0479">Metal-binding</keyword>
<dbReference type="GO" id="GO:0030600">
    <property type="term" value="F:feruloyl esterase activity"/>
    <property type="evidence" value="ECO:0007669"/>
    <property type="project" value="UniProtKB-ARBA"/>
</dbReference>
<dbReference type="EC" id="3.1.1.-" evidence="8"/>
<dbReference type="PANTHER" id="PTHR33938">
    <property type="entry name" value="FERULOYL ESTERASE B-RELATED"/>
    <property type="match status" value="1"/>
</dbReference>
<evidence type="ECO:0000256" key="5">
    <source>
        <dbReference type="ARBA" id="ARBA00022801"/>
    </source>
</evidence>
<dbReference type="AlphaFoldDB" id="A0A9P8UHX7"/>
<protein>
    <recommendedName>
        <fullName evidence="8">Carboxylic ester hydrolase</fullName>
        <ecNumber evidence="8">3.1.1.-</ecNumber>
    </recommendedName>
</protein>
<dbReference type="RefSeq" id="XP_045956701.1">
    <property type="nucleotide sequence ID" value="XM_046103385.1"/>
</dbReference>
<name>A0A9P8UHX7_9PEZI</name>
<dbReference type="Proteomes" id="UP000758603">
    <property type="component" value="Unassembled WGS sequence"/>
</dbReference>
<keyword evidence="2" id="KW-0719">Serine esterase</keyword>
<evidence type="ECO:0000313" key="9">
    <source>
        <dbReference type="EMBL" id="KAH6652423.1"/>
    </source>
</evidence>
<dbReference type="GO" id="GO:0046872">
    <property type="term" value="F:metal ion binding"/>
    <property type="evidence" value="ECO:0007669"/>
    <property type="project" value="UniProtKB-KW"/>
</dbReference>
<dbReference type="EMBL" id="JAGPXC010000006">
    <property type="protein sequence ID" value="KAH6652423.1"/>
    <property type="molecule type" value="Genomic_DNA"/>
</dbReference>